<dbReference type="InterPro" id="IPR000390">
    <property type="entry name" value="Small_drug/metabolite_transptr"/>
</dbReference>
<dbReference type="PANTHER" id="PTHR30561">
    <property type="entry name" value="SMR FAMILY PROTON-DEPENDENT DRUG EFFLUX TRANSPORTER SUGE"/>
    <property type="match status" value="1"/>
</dbReference>
<evidence type="ECO:0000256" key="11">
    <source>
        <dbReference type="SAM" id="Phobius"/>
    </source>
</evidence>
<dbReference type="GO" id="GO:0009245">
    <property type="term" value="P:lipid A biosynthetic process"/>
    <property type="evidence" value="ECO:0007669"/>
    <property type="project" value="UniProtKB-KW"/>
</dbReference>
<feature type="transmembrane region" description="Helical" evidence="11">
    <location>
        <begin position="72"/>
        <end position="94"/>
    </location>
</feature>
<keyword evidence="7" id="KW-0448">Lipopolysaccharide biosynthesis</keyword>
<evidence type="ECO:0000256" key="7">
    <source>
        <dbReference type="ARBA" id="ARBA00022985"/>
    </source>
</evidence>
<keyword evidence="6 11" id="KW-0812">Transmembrane</keyword>
<feature type="domain" description="EamA" evidence="12">
    <location>
        <begin position="10"/>
        <end position="116"/>
    </location>
</feature>
<dbReference type="KEGG" id="trs:Terro_1259"/>
<reference evidence="13 14" key="1">
    <citation type="submission" date="2012-06" db="EMBL/GenBank/DDBJ databases">
        <title>Complete genome of Terriglobus roseus DSM 18391.</title>
        <authorList>
            <consortium name="US DOE Joint Genome Institute (JGI-PGF)"/>
            <person name="Lucas S."/>
            <person name="Copeland A."/>
            <person name="Lapidus A."/>
            <person name="Glavina del Rio T."/>
            <person name="Dalin E."/>
            <person name="Tice H."/>
            <person name="Bruce D."/>
            <person name="Goodwin L."/>
            <person name="Pitluck S."/>
            <person name="Peters L."/>
            <person name="Mikhailova N."/>
            <person name="Munk A.C.C."/>
            <person name="Kyrpides N."/>
            <person name="Mavromatis K."/>
            <person name="Ivanova N."/>
            <person name="Brettin T."/>
            <person name="Detter J.C."/>
            <person name="Han C."/>
            <person name="Larimer F."/>
            <person name="Land M."/>
            <person name="Hauser L."/>
            <person name="Markowitz V."/>
            <person name="Cheng J.-F."/>
            <person name="Hugenholtz P."/>
            <person name="Woyke T."/>
            <person name="Wu D."/>
            <person name="Brambilla E."/>
            <person name="Klenk H.-P."/>
            <person name="Eisen J.A."/>
        </authorList>
    </citation>
    <scope>NUCLEOTIDE SEQUENCE [LARGE SCALE GENOMIC DNA]</scope>
    <source>
        <strain evidence="14">DSM 18391 / NRRL B-41598 / KBS 63</strain>
    </source>
</reference>
<dbReference type="Pfam" id="PF00892">
    <property type="entry name" value="EamA"/>
    <property type="match status" value="1"/>
</dbReference>
<keyword evidence="9" id="KW-0443">Lipid metabolism</keyword>
<evidence type="ECO:0000259" key="12">
    <source>
        <dbReference type="Pfam" id="PF00892"/>
    </source>
</evidence>
<evidence type="ECO:0000256" key="6">
    <source>
        <dbReference type="ARBA" id="ARBA00022692"/>
    </source>
</evidence>
<dbReference type="PANTHER" id="PTHR30561:SF9">
    <property type="entry name" value="4-AMINO-4-DEOXY-L-ARABINOSE-PHOSPHOUNDECAPRENOL FLIPPASE SUBUNIT ARNF-RELATED"/>
    <property type="match status" value="1"/>
</dbReference>
<evidence type="ECO:0000256" key="10">
    <source>
        <dbReference type="ARBA" id="ARBA00023136"/>
    </source>
</evidence>
<dbReference type="HOGENOM" id="CLU_131462_5_1_0"/>
<dbReference type="InterPro" id="IPR000620">
    <property type="entry name" value="EamA_dom"/>
</dbReference>
<dbReference type="eggNOG" id="COG2510">
    <property type="taxonomic scope" value="Bacteria"/>
</dbReference>
<accession>I3ZEA1</accession>
<feature type="transmembrane region" description="Helical" evidence="11">
    <location>
        <begin position="12"/>
        <end position="33"/>
    </location>
</feature>
<keyword evidence="8 11" id="KW-1133">Transmembrane helix</keyword>
<keyword evidence="4" id="KW-0997">Cell inner membrane</keyword>
<name>I3ZEA1_TERRK</name>
<feature type="transmembrane region" description="Helical" evidence="11">
    <location>
        <begin position="45"/>
        <end position="66"/>
    </location>
</feature>
<evidence type="ECO:0000256" key="8">
    <source>
        <dbReference type="ARBA" id="ARBA00022989"/>
    </source>
</evidence>
<sequence>MTLSFTSVSSAWTALAVSIGLASVAQVVLKHATNLVAASNQRRKGLPWMVLWAVMFVAATACWLVALKTLDISYAYPLLSLGFVLVSGLAALLLHERVSRQRWIAIGVISCGAAMVAGSI</sequence>
<keyword evidence="14" id="KW-1185">Reference proteome</keyword>
<evidence type="ECO:0000256" key="2">
    <source>
        <dbReference type="ARBA" id="ARBA00022475"/>
    </source>
</evidence>
<gene>
    <name evidence="13" type="ordered locus">Terro_1259</name>
</gene>
<dbReference type="OrthoDB" id="9156836at2"/>
<evidence type="ECO:0000256" key="4">
    <source>
        <dbReference type="ARBA" id="ARBA00022519"/>
    </source>
</evidence>
<dbReference type="GO" id="GO:0005886">
    <property type="term" value="C:plasma membrane"/>
    <property type="evidence" value="ECO:0007669"/>
    <property type="project" value="UniProtKB-SubCell"/>
</dbReference>
<dbReference type="InterPro" id="IPR037185">
    <property type="entry name" value="EmrE-like"/>
</dbReference>
<protein>
    <submittedName>
        <fullName evidence="13">Putative membrane protein</fullName>
    </submittedName>
</protein>
<keyword evidence="5" id="KW-0441">Lipid A biosynthesis</keyword>
<organism evidence="13 14">
    <name type="scientific">Terriglobus roseus (strain DSM 18391 / NRRL B-41598 / KBS 63)</name>
    <dbReference type="NCBI Taxonomy" id="926566"/>
    <lineage>
        <taxon>Bacteria</taxon>
        <taxon>Pseudomonadati</taxon>
        <taxon>Acidobacteriota</taxon>
        <taxon>Terriglobia</taxon>
        <taxon>Terriglobales</taxon>
        <taxon>Acidobacteriaceae</taxon>
        <taxon>Terriglobus</taxon>
    </lineage>
</organism>
<evidence type="ECO:0000256" key="3">
    <source>
        <dbReference type="ARBA" id="ARBA00022516"/>
    </source>
</evidence>
<evidence type="ECO:0000256" key="1">
    <source>
        <dbReference type="ARBA" id="ARBA00004651"/>
    </source>
</evidence>
<dbReference type="GO" id="GO:0022857">
    <property type="term" value="F:transmembrane transporter activity"/>
    <property type="evidence" value="ECO:0007669"/>
    <property type="project" value="InterPro"/>
</dbReference>
<dbReference type="EMBL" id="CP003379">
    <property type="protein sequence ID" value="AFL87569.1"/>
    <property type="molecule type" value="Genomic_DNA"/>
</dbReference>
<comment type="subcellular location">
    <subcellularLocation>
        <location evidence="1">Cell membrane</location>
        <topology evidence="1">Multi-pass membrane protein</topology>
    </subcellularLocation>
</comment>
<evidence type="ECO:0000256" key="9">
    <source>
        <dbReference type="ARBA" id="ARBA00023098"/>
    </source>
</evidence>
<dbReference type="SUPFAM" id="SSF103481">
    <property type="entry name" value="Multidrug resistance efflux transporter EmrE"/>
    <property type="match status" value="1"/>
</dbReference>
<proteinExistence type="predicted"/>
<keyword evidence="3" id="KW-0444">Lipid biosynthesis</keyword>
<dbReference type="GO" id="GO:0009103">
    <property type="term" value="P:lipopolysaccharide biosynthetic process"/>
    <property type="evidence" value="ECO:0007669"/>
    <property type="project" value="UniProtKB-KW"/>
</dbReference>
<dbReference type="Gene3D" id="1.10.3730.20">
    <property type="match status" value="1"/>
</dbReference>
<evidence type="ECO:0000313" key="13">
    <source>
        <dbReference type="EMBL" id="AFL87569.1"/>
    </source>
</evidence>
<evidence type="ECO:0000313" key="14">
    <source>
        <dbReference type="Proteomes" id="UP000006056"/>
    </source>
</evidence>
<dbReference type="RefSeq" id="WP_014785138.1">
    <property type="nucleotide sequence ID" value="NC_018014.1"/>
</dbReference>
<keyword evidence="10 11" id="KW-0472">Membrane</keyword>
<dbReference type="AlphaFoldDB" id="I3ZEA1"/>
<keyword evidence="2" id="KW-1003">Cell membrane</keyword>
<dbReference type="STRING" id="926566.Terro_1259"/>
<dbReference type="Proteomes" id="UP000006056">
    <property type="component" value="Chromosome"/>
</dbReference>
<evidence type="ECO:0000256" key="5">
    <source>
        <dbReference type="ARBA" id="ARBA00022556"/>
    </source>
</evidence>